<feature type="domain" description="Erythromycin biosynthesis protein CIII-like C-terminal" evidence="5">
    <location>
        <begin position="241"/>
        <end position="386"/>
    </location>
</feature>
<evidence type="ECO:0000256" key="3">
    <source>
        <dbReference type="ARBA" id="ARBA00022679"/>
    </source>
</evidence>
<dbReference type="SUPFAM" id="SSF53756">
    <property type="entry name" value="UDP-Glycosyltransferase/glycogen phosphorylase"/>
    <property type="match status" value="1"/>
</dbReference>
<accession>A0ABT2K1B7</accession>
<dbReference type="Proteomes" id="UP001156389">
    <property type="component" value="Unassembled WGS sequence"/>
</dbReference>
<feature type="domain" description="Erythromycin biosynthesis protein CIII-like N-terminal" evidence="6">
    <location>
        <begin position="25"/>
        <end position="227"/>
    </location>
</feature>
<name>A0ABT2K1B7_9ACTN</name>
<evidence type="ECO:0000256" key="2">
    <source>
        <dbReference type="ARBA" id="ARBA00022676"/>
    </source>
</evidence>
<keyword evidence="2" id="KW-0328">Glycosyltransferase</keyword>
<organism evidence="7 8">
    <name type="scientific">Streptomyces gossypii</name>
    <dbReference type="NCBI Taxonomy" id="2883101"/>
    <lineage>
        <taxon>Bacteria</taxon>
        <taxon>Bacillati</taxon>
        <taxon>Actinomycetota</taxon>
        <taxon>Actinomycetes</taxon>
        <taxon>Kitasatosporales</taxon>
        <taxon>Streptomycetaceae</taxon>
        <taxon>Streptomyces</taxon>
    </lineage>
</organism>
<evidence type="ECO:0000313" key="7">
    <source>
        <dbReference type="EMBL" id="MCT2593259.1"/>
    </source>
</evidence>
<sequence length="388" mass="40364">MTMRYLFTTTPGFSHTTPMVPLAYAAQLAGHQVLFAAGGPALRAGVGAGLPAVDVAPGADLTQPYAELAATAGGTDLSVQETERLLFSAFGTIGELMLDGLVETAREWRADAVVYPPMLPAALLAARAAGCGAVLHGIGLRHPVFPWPEERFAAAARRYGVTELPRHPDAELSLGPDSLEKINPTAPEDDGTAPPLVPMYPSPYNGGGEIPGWALDEDRPRIVVTMGSVPEHSGQRELLSTLMTATADLEVEVLVTSGGADLPALLGPLPEHVRPVDFVPLSTLLPTCDAVVHHGGMGTMFAALAAGLPQVCLPTTKGDALTNSQVTEQRGAGLTLDPVGLTGDEASGALRAVLSTPSYRKVSEEVSAEMRTMPSPPEAVSHLTALLT</sequence>
<evidence type="ECO:0000313" key="8">
    <source>
        <dbReference type="Proteomes" id="UP001156389"/>
    </source>
</evidence>
<reference evidence="7 8" key="1">
    <citation type="submission" date="2021-10" db="EMBL/GenBank/DDBJ databases">
        <title>Streptomyces gossypii sp. nov., isolated from soil collected from cotton field.</title>
        <authorList>
            <person name="Ge X."/>
            <person name="Chen X."/>
            <person name="Liu W."/>
        </authorList>
    </citation>
    <scope>NUCLEOTIDE SEQUENCE [LARGE SCALE GENOMIC DNA]</scope>
    <source>
        <strain evidence="7 8">N2-109</strain>
    </source>
</reference>
<protein>
    <submittedName>
        <fullName evidence="7">DUF1205 domain-containing protein</fullName>
    </submittedName>
</protein>
<dbReference type="InterPro" id="IPR010610">
    <property type="entry name" value="EryCIII-like_C"/>
</dbReference>
<keyword evidence="3" id="KW-0808">Transferase</keyword>
<dbReference type="CDD" id="cd03784">
    <property type="entry name" value="GT1_Gtf-like"/>
    <property type="match status" value="1"/>
</dbReference>
<proteinExistence type="inferred from homology"/>
<dbReference type="PANTHER" id="PTHR48050">
    <property type="entry name" value="STEROL 3-BETA-GLUCOSYLTRANSFERASE"/>
    <property type="match status" value="1"/>
</dbReference>
<dbReference type="Pfam" id="PF06722">
    <property type="entry name" value="EryCIII-like_C"/>
    <property type="match status" value="1"/>
</dbReference>
<dbReference type="RefSeq" id="WP_260220620.1">
    <property type="nucleotide sequence ID" value="NZ_JAJAGO010000013.1"/>
</dbReference>
<evidence type="ECO:0000259" key="5">
    <source>
        <dbReference type="Pfam" id="PF06722"/>
    </source>
</evidence>
<feature type="region of interest" description="Disordered" evidence="4">
    <location>
        <begin position="368"/>
        <end position="388"/>
    </location>
</feature>
<gene>
    <name evidence="7" type="ORF">LHJ74_25705</name>
</gene>
<dbReference type="PANTHER" id="PTHR48050:SF13">
    <property type="entry name" value="STEROL 3-BETA-GLUCOSYLTRANSFERASE UGT80A2"/>
    <property type="match status" value="1"/>
</dbReference>
<dbReference type="InterPro" id="IPR050426">
    <property type="entry name" value="Glycosyltransferase_28"/>
</dbReference>
<dbReference type="EMBL" id="JAJAGO010000013">
    <property type="protein sequence ID" value="MCT2593259.1"/>
    <property type="molecule type" value="Genomic_DNA"/>
</dbReference>
<dbReference type="InterPro" id="IPR002213">
    <property type="entry name" value="UDP_glucos_trans"/>
</dbReference>
<evidence type="ECO:0000256" key="4">
    <source>
        <dbReference type="SAM" id="MobiDB-lite"/>
    </source>
</evidence>
<comment type="caution">
    <text evidence="7">The sequence shown here is derived from an EMBL/GenBank/DDBJ whole genome shotgun (WGS) entry which is preliminary data.</text>
</comment>
<dbReference type="Pfam" id="PF21036">
    <property type="entry name" value="EryCIII-like_N"/>
    <property type="match status" value="1"/>
</dbReference>
<comment type="similarity">
    <text evidence="1">Belongs to the glycosyltransferase 28 family.</text>
</comment>
<keyword evidence="8" id="KW-1185">Reference proteome</keyword>
<dbReference type="InterPro" id="IPR048284">
    <property type="entry name" value="EryCIII-like_N"/>
</dbReference>
<dbReference type="Gene3D" id="3.40.50.2000">
    <property type="entry name" value="Glycogen Phosphorylase B"/>
    <property type="match status" value="2"/>
</dbReference>
<evidence type="ECO:0000256" key="1">
    <source>
        <dbReference type="ARBA" id="ARBA00006962"/>
    </source>
</evidence>
<evidence type="ECO:0000259" key="6">
    <source>
        <dbReference type="Pfam" id="PF21036"/>
    </source>
</evidence>